<reference evidence="1" key="1">
    <citation type="journal article" date="2020" name="Microb. Genom.">
        <title>Genetic diversity of clinical and environmental Mucorales isolates obtained from an investigation of mucormycosis cases among solid organ transplant recipients.</title>
        <authorList>
            <person name="Nguyen M.H."/>
            <person name="Kaul D."/>
            <person name="Muto C."/>
            <person name="Cheng S.J."/>
            <person name="Richter R.A."/>
            <person name="Bruno V.M."/>
            <person name="Liu G."/>
            <person name="Beyhan S."/>
            <person name="Sundermann A.J."/>
            <person name="Mounaud S."/>
            <person name="Pasculle A.W."/>
            <person name="Nierman W.C."/>
            <person name="Driscoll E."/>
            <person name="Cumbie R."/>
            <person name="Clancy C.J."/>
            <person name="Dupont C.L."/>
        </authorList>
    </citation>
    <scope>NUCLEOTIDE SEQUENCE</scope>
    <source>
        <strain evidence="1">GL16</strain>
    </source>
</reference>
<dbReference type="AlphaFoldDB" id="A0A9P7BYD1"/>
<protein>
    <submittedName>
        <fullName evidence="1">Uncharacterized protein</fullName>
    </submittedName>
</protein>
<name>A0A9P7BYD1_RHIOR</name>
<sequence>MRSSNETSALKAKLMLEHVLWQTPKPMMLGSPRLQLAIQITSLQQIMLLLVIQLPAIPPRAIQSRLLQAKEKVH</sequence>
<accession>A0A9P7BYD1</accession>
<dbReference type="Proteomes" id="UP000717996">
    <property type="component" value="Unassembled WGS sequence"/>
</dbReference>
<gene>
    <name evidence="1" type="ORF">G6F51_014646</name>
</gene>
<comment type="caution">
    <text evidence="1">The sequence shown here is derived from an EMBL/GenBank/DDBJ whole genome shotgun (WGS) entry which is preliminary data.</text>
</comment>
<evidence type="ECO:0000313" key="1">
    <source>
        <dbReference type="EMBL" id="KAG1521889.1"/>
    </source>
</evidence>
<organism evidence="1 2">
    <name type="scientific">Rhizopus oryzae</name>
    <name type="common">Mucormycosis agent</name>
    <name type="synonym">Rhizopus arrhizus var. delemar</name>
    <dbReference type="NCBI Taxonomy" id="64495"/>
    <lineage>
        <taxon>Eukaryota</taxon>
        <taxon>Fungi</taxon>
        <taxon>Fungi incertae sedis</taxon>
        <taxon>Mucoromycota</taxon>
        <taxon>Mucoromycotina</taxon>
        <taxon>Mucoromycetes</taxon>
        <taxon>Mucorales</taxon>
        <taxon>Mucorineae</taxon>
        <taxon>Rhizopodaceae</taxon>
        <taxon>Rhizopus</taxon>
    </lineage>
</organism>
<dbReference type="EMBL" id="JAANIT010013580">
    <property type="protein sequence ID" value="KAG1521889.1"/>
    <property type="molecule type" value="Genomic_DNA"/>
</dbReference>
<evidence type="ECO:0000313" key="2">
    <source>
        <dbReference type="Proteomes" id="UP000717996"/>
    </source>
</evidence>
<proteinExistence type="predicted"/>